<evidence type="ECO:0000256" key="1">
    <source>
        <dbReference type="SAM" id="Phobius"/>
    </source>
</evidence>
<reference evidence="2" key="2">
    <citation type="submission" date="2015-03" db="EMBL/GenBank/DDBJ databases">
        <authorList>
            <person name="Chow C.-E.T."/>
            <person name="Winget D.M."/>
            <person name="White R.A.III."/>
            <person name="Hallam S.J."/>
            <person name="Suttle C.A."/>
        </authorList>
    </citation>
    <scope>NUCLEOTIDE SEQUENCE</scope>
    <source>
        <strain evidence="2">Oxic1_10</strain>
    </source>
</reference>
<sequence>MKSPALIVPVMFCISTEVAPAFALAFVLMIPDTSPFALLRSGKVIWNVSFRDLCCIIKA</sequence>
<reference evidence="2" key="1">
    <citation type="journal article" date="2015" name="Front. Microbiol.">
        <title>Combining genomic sequencing methods to explore viral diversity and reveal potential virus-host interactions.</title>
        <authorList>
            <person name="Chow C.E."/>
            <person name="Winget D.M."/>
            <person name="White R.A.III."/>
            <person name="Hallam S.J."/>
            <person name="Suttle C.A."/>
        </authorList>
    </citation>
    <scope>NUCLEOTIDE SEQUENCE</scope>
    <source>
        <strain evidence="2">Oxic1_10</strain>
    </source>
</reference>
<keyword evidence="1" id="KW-1133">Transmembrane helix</keyword>
<feature type="transmembrane region" description="Helical" evidence="1">
    <location>
        <begin position="6"/>
        <end position="30"/>
    </location>
</feature>
<keyword evidence="1" id="KW-0812">Transmembrane</keyword>
<name>A0A0F7LBF4_9VIRU</name>
<protein>
    <submittedName>
        <fullName evidence="2">Uncharacterized protein</fullName>
    </submittedName>
</protein>
<keyword evidence="1" id="KW-0472">Membrane</keyword>
<organism evidence="2">
    <name type="scientific">uncultured marine virus</name>
    <dbReference type="NCBI Taxonomy" id="186617"/>
    <lineage>
        <taxon>Viruses</taxon>
        <taxon>environmental samples</taxon>
    </lineage>
</organism>
<dbReference type="EMBL" id="KR029605">
    <property type="protein sequence ID" value="AKH48541.1"/>
    <property type="molecule type" value="Genomic_DNA"/>
</dbReference>
<evidence type="ECO:0000313" key="2">
    <source>
        <dbReference type="EMBL" id="AKH48541.1"/>
    </source>
</evidence>
<accession>A0A0F7LBF4</accession>
<proteinExistence type="predicted"/>